<evidence type="ECO:0000313" key="4">
    <source>
        <dbReference type="Proteomes" id="UP000557656"/>
    </source>
</evidence>
<keyword evidence="4" id="KW-1185">Reference proteome</keyword>
<name>A0A7Y7QUR7_9SPHN</name>
<dbReference type="EMBL" id="JABEOV010000027">
    <property type="protein sequence ID" value="NNG55225.1"/>
    <property type="molecule type" value="Genomic_DNA"/>
</dbReference>
<gene>
    <name evidence="1" type="ORF">HKX05_17920</name>
    <name evidence="2" type="ORF">HLV41_05155</name>
</gene>
<sequence>MNDNKLANAIRRSRVFLRVAPESEGRRAVHFVQSISAIEFAAEHAVLAGNDALAMKLHALASDAQAAFSDAVRAPELAHLDAEIAECDRLLANKPRRRLKSRKSPGACARSKLAKRGVHV</sequence>
<reference evidence="3 4" key="1">
    <citation type="submission" date="2020-05" db="EMBL/GenBank/DDBJ databases">
        <title>Draft Genome Sequences of Sphingomonas sp. Isolated from the International Space Station.</title>
        <authorList>
            <person name="Bijlani S."/>
            <person name="Singh N.K."/>
            <person name="Mason C.E."/>
            <person name="Wang C.C."/>
            <person name="Venkateswaran K."/>
        </authorList>
    </citation>
    <scope>NUCLEOTIDE SEQUENCE [LARGE SCALE GENOMIC DNA]</scope>
    <source>
        <strain evidence="1 4">IIF7SW-B5</strain>
        <strain evidence="2">ISS-IIF7SWP</strain>
    </source>
</reference>
<comment type="caution">
    <text evidence="2">The sequence shown here is derived from an EMBL/GenBank/DDBJ whole genome shotgun (WGS) entry which is preliminary data.</text>
</comment>
<evidence type="ECO:0000313" key="3">
    <source>
        <dbReference type="Proteomes" id="UP000531581"/>
    </source>
</evidence>
<dbReference type="Proteomes" id="UP000557656">
    <property type="component" value="Unassembled WGS sequence"/>
</dbReference>
<dbReference type="Proteomes" id="UP000531581">
    <property type="component" value="Unassembled WGS sequence"/>
</dbReference>
<protein>
    <submittedName>
        <fullName evidence="2">Uncharacterized protein</fullName>
    </submittedName>
</protein>
<accession>A0A7Y7QUR7</accession>
<dbReference type="RefSeq" id="WP_170171713.1">
    <property type="nucleotide sequence ID" value="NZ_JABEOV010000027.1"/>
</dbReference>
<evidence type="ECO:0000313" key="2">
    <source>
        <dbReference type="EMBL" id="NVP30423.1"/>
    </source>
</evidence>
<organism evidence="2 3">
    <name type="scientific">Sphingomonas sanguinis</name>
    <dbReference type="NCBI Taxonomy" id="33051"/>
    <lineage>
        <taxon>Bacteria</taxon>
        <taxon>Pseudomonadati</taxon>
        <taxon>Pseudomonadota</taxon>
        <taxon>Alphaproteobacteria</taxon>
        <taxon>Sphingomonadales</taxon>
        <taxon>Sphingomonadaceae</taxon>
        <taxon>Sphingomonas</taxon>
    </lineage>
</organism>
<dbReference type="AlphaFoldDB" id="A0A7Y7QUR7"/>
<dbReference type="EMBL" id="JABYQV010000003">
    <property type="protein sequence ID" value="NVP30423.1"/>
    <property type="molecule type" value="Genomic_DNA"/>
</dbReference>
<evidence type="ECO:0000313" key="1">
    <source>
        <dbReference type="EMBL" id="NNG55225.1"/>
    </source>
</evidence>
<proteinExistence type="predicted"/>